<dbReference type="EMBL" id="BROQ01000926">
    <property type="protein sequence ID" value="GKZ28141.1"/>
    <property type="molecule type" value="Genomic_DNA"/>
</dbReference>
<proteinExistence type="predicted"/>
<protein>
    <submittedName>
        <fullName evidence="1">Structural maintenance of chromosomes protein 6</fullName>
    </submittedName>
</protein>
<reference evidence="1" key="1">
    <citation type="submission" date="2022-07" db="EMBL/GenBank/DDBJ databases">
        <title>Taxonomy of Aspergillus series Nigri: significant species reduction supported by multi-species coalescent approaches.</title>
        <authorList>
            <person name="Bian C."/>
            <person name="Kusuya Y."/>
            <person name="Sklenar F."/>
            <person name="D'hooge E."/>
            <person name="Yaguchi T."/>
            <person name="Takahashi H."/>
            <person name="Hubka V."/>
        </authorList>
    </citation>
    <scope>NUCLEOTIDE SEQUENCE</scope>
    <source>
        <strain evidence="1">CBS 733.88</strain>
    </source>
</reference>
<organism evidence="1 2">
    <name type="scientific">Aspergillus brasiliensis</name>
    <dbReference type="NCBI Taxonomy" id="319629"/>
    <lineage>
        <taxon>Eukaryota</taxon>
        <taxon>Fungi</taxon>
        <taxon>Dikarya</taxon>
        <taxon>Ascomycota</taxon>
        <taxon>Pezizomycotina</taxon>
        <taxon>Eurotiomycetes</taxon>
        <taxon>Eurotiomycetidae</taxon>
        <taxon>Eurotiales</taxon>
        <taxon>Aspergillaceae</taxon>
        <taxon>Aspergillus</taxon>
        <taxon>Aspergillus subgen. Circumdati</taxon>
    </lineage>
</organism>
<name>A0A9W5Z4Y1_9EURO</name>
<evidence type="ECO:0000313" key="2">
    <source>
        <dbReference type="Proteomes" id="UP001143548"/>
    </source>
</evidence>
<accession>A0A9W5Z4Y1</accession>
<gene>
    <name evidence="1" type="ORF">AbraCBS73388_011720</name>
</gene>
<evidence type="ECO:0000313" key="1">
    <source>
        <dbReference type="EMBL" id="GKZ28141.1"/>
    </source>
</evidence>
<comment type="caution">
    <text evidence="1">The sequence shown here is derived from an EMBL/GenBank/DDBJ whole genome shotgun (WGS) entry which is preliminary data.</text>
</comment>
<dbReference type="Proteomes" id="UP001143548">
    <property type="component" value="Unassembled WGS sequence"/>
</dbReference>
<dbReference type="AlphaFoldDB" id="A0A9W5Z4Y1"/>
<sequence length="88" mass="9611">MAWAQVEEQERIRDSLDEELLVTGNQIAADEAALSNFDATISAAAAELEAATGSVLQANAKRGQAQEEKDEIQARWDAQMTERHGLQV</sequence>